<organism evidence="2 3">
    <name type="scientific">Hydrogenivirga caldilitoris</name>
    <dbReference type="NCBI Taxonomy" id="246264"/>
    <lineage>
        <taxon>Bacteria</taxon>
        <taxon>Pseudomonadati</taxon>
        <taxon>Aquificota</taxon>
        <taxon>Aquificia</taxon>
        <taxon>Aquificales</taxon>
        <taxon>Aquificaceae</taxon>
        <taxon>Hydrogenivirga</taxon>
    </lineage>
</organism>
<dbReference type="InterPro" id="IPR036291">
    <property type="entry name" value="NAD(P)-bd_dom_sf"/>
</dbReference>
<dbReference type="AlphaFoldDB" id="A0A497XQI3"/>
<dbReference type="GO" id="GO:0016491">
    <property type="term" value="F:oxidoreductase activity"/>
    <property type="evidence" value="ECO:0007669"/>
    <property type="project" value="InterPro"/>
</dbReference>
<dbReference type="Pfam" id="PF03447">
    <property type="entry name" value="NAD_binding_3"/>
    <property type="match status" value="1"/>
</dbReference>
<name>A0A497XQI3_9AQUI</name>
<sequence length="122" mass="13312">MRTVKVAIAGLGKVGSVFLDALLEAGAHNIKVVAVAEPIEEKEAVRKAKEAGAGYFKDARNLLEALGDEIDVLFDLTGDAVLRTELHEILSRQSNRNTVIVPEKVAYLVWALITKGEKVYPR</sequence>
<evidence type="ECO:0000313" key="3">
    <source>
        <dbReference type="Proteomes" id="UP000267841"/>
    </source>
</evidence>
<comment type="caution">
    <text evidence="2">The sequence shown here is derived from an EMBL/GenBank/DDBJ whole genome shotgun (WGS) entry which is preliminary data.</text>
</comment>
<dbReference type="EMBL" id="RCCJ01000001">
    <property type="protein sequence ID" value="RLJ70541.1"/>
    <property type="molecule type" value="Genomic_DNA"/>
</dbReference>
<dbReference type="Proteomes" id="UP000267841">
    <property type="component" value="Unassembled WGS sequence"/>
</dbReference>
<keyword evidence="3" id="KW-1185">Reference proteome</keyword>
<dbReference type="Gene3D" id="3.40.50.720">
    <property type="entry name" value="NAD(P)-binding Rossmann-like Domain"/>
    <property type="match status" value="1"/>
</dbReference>
<dbReference type="RefSeq" id="WP_121010347.1">
    <property type="nucleotide sequence ID" value="NZ_RCCJ01000001.1"/>
</dbReference>
<dbReference type="OrthoDB" id="9786743at2"/>
<gene>
    <name evidence="2" type="ORF">BCF55_0817</name>
</gene>
<dbReference type="GO" id="GO:0050661">
    <property type="term" value="F:NADP binding"/>
    <property type="evidence" value="ECO:0007669"/>
    <property type="project" value="InterPro"/>
</dbReference>
<accession>A0A497XQI3</accession>
<proteinExistence type="predicted"/>
<evidence type="ECO:0000259" key="1">
    <source>
        <dbReference type="Pfam" id="PF03447"/>
    </source>
</evidence>
<feature type="domain" description="Aspartate/homoserine dehydrogenase NAD-binding" evidence="1">
    <location>
        <begin position="10"/>
        <end position="93"/>
    </location>
</feature>
<dbReference type="InterPro" id="IPR005106">
    <property type="entry name" value="Asp/hSer_DH_NAD-bd"/>
</dbReference>
<reference evidence="2 3" key="1">
    <citation type="submission" date="2018-10" db="EMBL/GenBank/DDBJ databases">
        <title>Genomic Encyclopedia of Archaeal and Bacterial Type Strains, Phase II (KMG-II): from individual species to whole genera.</title>
        <authorList>
            <person name="Goeker M."/>
        </authorList>
    </citation>
    <scope>NUCLEOTIDE SEQUENCE [LARGE SCALE GENOMIC DNA]</scope>
    <source>
        <strain evidence="2 3">DSM 16510</strain>
    </source>
</reference>
<evidence type="ECO:0000313" key="2">
    <source>
        <dbReference type="EMBL" id="RLJ70541.1"/>
    </source>
</evidence>
<protein>
    <submittedName>
        <fullName evidence="2">Homoserine dehydrogenase-like protein</fullName>
    </submittedName>
</protein>
<dbReference type="SUPFAM" id="SSF51735">
    <property type="entry name" value="NAD(P)-binding Rossmann-fold domains"/>
    <property type="match status" value="1"/>
</dbReference>